<sequence>MKNFWKITLNNKYISLKQNLLTKKELRELSEDFFKELAQDYGLDFVDLKEDMGFEKYLNSIPVTLIEEYEIFCFNEDDENVYIASFKPLQENTIEKIQNLYRYKNIRVFICMYVQFEYFFNKIHFLIKVKDFTDILDKNLSNQETQEDAILEQFLLLILSHACFLKASDIHFEPLENSVLIRFRIDGVLRSICDLNFRVYQALLLHIKIISLLNVAEQRNSQDGSFSKIILEQKYDFRVSIMPLLFGQSIVLRILKQEEQIFELDKLFIEDSILLKLKKHIQAPYGLILFCGPTGSGKSTFMHAILNQLDSNKKIITLEDPIEYKLKHAQQILLSPKASFDFHRALRSVLRQDPDVIMVGEIRDEESLDIVLKASLSGHLVLSTLHTNNALEAIYRMMHMGAKSYLIACSLNLIIAQRLVRKLCKYCKEKIYEEYIFQNQTIQGNFYKAKGCAKCFNSGYKGRLMVAEFLFLDQNIKNMIENNANYDIILKYAIEKGFLTLGEDAIQKVKLGLTSLEELKKISF</sequence>
<dbReference type="KEGG" id="carm:CARM_0370"/>
<dbReference type="RefSeq" id="WP_161593838.1">
    <property type="nucleotide sequence ID" value="NZ_CBCSFY010000003.1"/>
</dbReference>
<dbReference type="InterPro" id="IPR007831">
    <property type="entry name" value="T2SS_GspE_N"/>
</dbReference>
<gene>
    <name evidence="5" type="primary">ctsE</name>
    <name evidence="5" type="ORF">CARM_0370</name>
</gene>
<dbReference type="Gene3D" id="3.40.50.300">
    <property type="entry name" value="P-loop containing nucleotide triphosphate hydrolases"/>
    <property type="match status" value="1"/>
</dbReference>
<reference evidence="5 6" key="1">
    <citation type="submission" date="2020-05" db="EMBL/GenBank/DDBJ databases">
        <title>Complete genome sequencing of Campylobacter and Arcobacter type strains.</title>
        <authorList>
            <person name="Miller W.G."/>
            <person name="Yee E."/>
        </authorList>
    </citation>
    <scope>NUCLEOTIDE SEQUENCE [LARGE SCALE GENOMIC DNA]</scope>
    <source>
        <strain evidence="5 6">CCUG 73571</strain>
    </source>
</reference>
<dbReference type="GO" id="GO:0005524">
    <property type="term" value="F:ATP binding"/>
    <property type="evidence" value="ECO:0007669"/>
    <property type="project" value="UniProtKB-KW"/>
</dbReference>
<dbReference type="InterPro" id="IPR037257">
    <property type="entry name" value="T2SS_E_N_sf"/>
</dbReference>
<evidence type="ECO:0000256" key="2">
    <source>
        <dbReference type="ARBA" id="ARBA00022741"/>
    </source>
</evidence>
<evidence type="ECO:0000259" key="4">
    <source>
        <dbReference type="PROSITE" id="PS00662"/>
    </source>
</evidence>
<evidence type="ECO:0000313" key="5">
    <source>
        <dbReference type="EMBL" id="QKF79324.1"/>
    </source>
</evidence>
<comment type="similarity">
    <text evidence="1">Belongs to the GSP E family.</text>
</comment>
<dbReference type="GO" id="GO:0005886">
    <property type="term" value="C:plasma membrane"/>
    <property type="evidence" value="ECO:0007669"/>
    <property type="project" value="TreeGrafter"/>
</dbReference>
<name>A0A7L5HQ14_9BACT</name>
<dbReference type="PANTHER" id="PTHR30258">
    <property type="entry name" value="TYPE II SECRETION SYSTEM PROTEIN GSPE-RELATED"/>
    <property type="match status" value="1"/>
</dbReference>
<dbReference type="SUPFAM" id="SSF160246">
    <property type="entry name" value="EspE N-terminal domain-like"/>
    <property type="match status" value="1"/>
</dbReference>
<dbReference type="InterPro" id="IPR001482">
    <property type="entry name" value="T2SS/T4SS_dom"/>
</dbReference>
<evidence type="ECO:0000256" key="3">
    <source>
        <dbReference type="ARBA" id="ARBA00022840"/>
    </source>
</evidence>
<dbReference type="InterPro" id="IPR027417">
    <property type="entry name" value="P-loop_NTPase"/>
</dbReference>
<dbReference type="Pfam" id="PF05157">
    <property type="entry name" value="MshEN"/>
    <property type="match status" value="1"/>
</dbReference>
<keyword evidence="6" id="KW-1185">Reference proteome</keyword>
<dbReference type="InterPro" id="IPR003593">
    <property type="entry name" value="AAA+_ATPase"/>
</dbReference>
<dbReference type="CDD" id="cd01129">
    <property type="entry name" value="PulE-GspE-like"/>
    <property type="match status" value="1"/>
</dbReference>
<keyword evidence="2" id="KW-0547">Nucleotide-binding</keyword>
<evidence type="ECO:0000256" key="1">
    <source>
        <dbReference type="ARBA" id="ARBA00006611"/>
    </source>
</evidence>
<dbReference type="EMBL" id="CP053825">
    <property type="protein sequence ID" value="QKF79324.1"/>
    <property type="molecule type" value="Genomic_DNA"/>
</dbReference>
<dbReference type="GO" id="GO:0016887">
    <property type="term" value="F:ATP hydrolysis activity"/>
    <property type="evidence" value="ECO:0007669"/>
    <property type="project" value="TreeGrafter"/>
</dbReference>
<proteinExistence type="inferred from homology"/>
<dbReference type="PANTHER" id="PTHR30258:SF1">
    <property type="entry name" value="PROTEIN TRANSPORT PROTEIN HOFB HOMOLOG"/>
    <property type="match status" value="1"/>
</dbReference>
<evidence type="ECO:0000313" key="6">
    <source>
        <dbReference type="Proteomes" id="UP000509246"/>
    </source>
</evidence>
<dbReference type="PROSITE" id="PS00662">
    <property type="entry name" value="T2SP_E"/>
    <property type="match status" value="1"/>
</dbReference>
<dbReference type="Proteomes" id="UP000509246">
    <property type="component" value="Chromosome"/>
</dbReference>
<dbReference type="AlphaFoldDB" id="A0A7L5HQ14"/>
<protein>
    <submittedName>
        <fullName evidence="5">Transformation system, ATPase CtsE</fullName>
    </submittedName>
</protein>
<dbReference type="Gene3D" id="3.30.450.90">
    <property type="match status" value="1"/>
</dbReference>
<accession>A0A7L5HQ14</accession>
<dbReference type="Pfam" id="PF00437">
    <property type="entry name" value="T2SSE"/>
    <property type="match status" value="1"/>
</dbReference>
<organism evidence="5 6">
    <name type="scientific">Campylobacter armoricus</name>
    <dbReference type="NCBI Taxonomy" id="2505970"/>
    <lineage>
        <taxon>Bacteria</taxon>
        <taxon>Pseudomonadati</taxon>
        <taxon>Campylobacterota</taxon>
        <taxon>Epsilonproteobacteria</taxon>
        <taxon>Campylobacterales</taxon>
        <taxon>Campylobacteraceae</taxon>
        <taxon>Campylobacter</taxon>
    </lineage>
</organism>
<keyword evidence="3" id="KW-0067">ATP-binding</keyword>
<dbReference type="SMART" id="SM00382">
    <property type="entry name" value="AAA"/>
    <property type="match status" value="1"/>
</dbReference>
<dbReference type="SUPFAM" id="SSF52540">
    <property type="entry name" value="P-loop containing nucleoside triphosphate hydrolases"/>
    <property type="match status" value="1"/>
</dbReference>
<dbReference type="GeneID" id="56586103"/>
<feature type="domain" description="Bacterial type II secretion system protein E" evidence="4">
    <location>
        <begin position="350"/>
        <end position="364"/>
    </location>
</feature>